<dbReference type="Proteomes" id="UP000244867">
    <property type="component" value="Unassembled WGS sequence"/>
</dbReference>
<organism evidence="2 3">
    <name type="scientific">Nocardioides currus</name>
    <dbReference type="NCBI Taxonomy" id="2133958"/>
    <lineage>
        <taxon>Bacteria</taxon>
        <taxon>Bacillati</taxon>
        <taxon>Actinomycetota</taxon>
        <taxon>Actinomycetes</taxon>
        <taxon>Propionibacteriales</taxon>
        <taxon>Nocardioidaceae</taxon>
        <taxon>Nocardioides</taxon>
    </lineage>
</organism>
<accession>A0A2R7YR98</accession>
<dbReference type="AlphaFoldDB" id="A0A2R7YR98"/>
<keyword evidence="1" id="KW-0812">Transmembrane</keyword>
<comment type="caution">
    <text evidence="2">The sequence shown here is derived from an EMBL/GenBank/DDBJ whole genome shotgun (WGS) entry which is preliminary data.</text>
</comment>
<reference evidence="2 3" key="1">
    <citation type="submission" date="2018-03" db="EMBL/GenBank/DDBJ databases">
        <authorList>
            <person name="Keele B.F."/>
        </authorList>
    </citation>
    <scope>NUCLEOTIDE SEQUENCE [LARGE SCALE GENOMIC DNA]</scope>
    <source>
        <strain evidence="2 3">IB-3</strain>
    </source>
</reference>
<proteinExistence type="predicted"/>
<protein>
    <submittedName>
        <fullName evidence="2">Uncharacterized protein</fullName>
    </submittedName>
</protein>
<dbReference type="EMBL" id="PYXZ01000015">
    <property type="protein sequence ID" value="PUA78937.1"/>
    <property type="molecule type" value="Genomic_DNA"/>
</dbReference>
<keyword evidence="3" id="KW-1185">Reference proteome</keyword>
<evidence type="ECO:0000313" key="3">
    <source>
        <dbReference type="Proteomes" id="UP000244867"/>
    </source>
</evidence>
<feature type="transmembrane region" description="Helical" evidence="1">
    <location>
        <begin position="6"/>
        <end position="24"/>
    </location>
</feature>
<gene>
    <name evidence="2" type="ORF">C7S10_21790</name>
</gene>
<sequence>MTELVAALYVSGALMTIYGVAAAYRRAKRQKAAYDAIKSRNDSLTDPDPVEFFEAAKSDDEQAPGVLRQRVVANEAEIADALASIGVTDPPPSYNDMRLPVEYWSRRAALADALIVFKTDGMVALSGVVVSTVASVMSLYI</sequence>
<dbReference type="RefSeq" id="WP_108347033.1">
    <property type="nucleotide sequence ID" value="NZ_PYXZ01000015.1"/>
</dbReference>
<evidence type="ECO:0000256" key="1">
    <source>
        <dbReference type="SAM" id="Phobius"/>
    </source>
</evidence>
<evidence type="ECO:0000313" key="2">
    <source>
        <dbReference type="EMBL" id="PUA78937.1"/>
    </source>
</evidence>
<name>A0A2R7YR98_9ACTN</name>
<feature type="transmembrane region" description="Helical" evidence="1">
    <location>
        <begin position="122"/>
        <end position="140"/>
    </location>
</feature>
<keyword evidence="1" id="KW-1133">Transmembrane helix</keyword>
<keyword evidence="1" id="KW-0472">Membrane</keyword>
<dbReference type="OrthoDB" id="9843295at2"/>